<dbReference type="EMBL" id="JAWLKI010000038">
    <property type="protein sequence ID" value="MDV6309932.1"/>
    <property type="molecule type" value="Genomic_DNA"/>
</dbReference>
<dbReference type="RefSeq" id="WP_317505643.1">
    <property type="nucleotide sequence ID" value="NZ_JAWLKI010000038.1"/>
</dbReference>
<name>A0ABU4DL20_9ACTN</name>
<organism evidence="1 2">
    <name type="scientific">Gordonia amicalis</name>
    <dbReference type="NCBI Taxonomy" id="89053"/>
    <lineage>
        <taxon>Bacteria</taxon>
        <taxon>Bacillati</taxon>
        <taxon>Actinomycetota</taxon>
        <taxon>Actinomycetes</taxon>
        <taxon>Mycobacteriales</taxon>
        <taxon>Gordoniaceae</taxon>
        <taxon>Gordonia</taxon>
    </lineage>
</organism>
<sequence>MSDDVRIDARRLLQGITPGPWEWHDEGNPRNPWITRKIIRDNEPFHELNVLKVRMARNARDECCWPPSPADAEFIAAAPEITQRLLDEVARLDAEIERLRGADRDER</sequence>
<gene>
    <name evidence="1" type="ORF">R3P94_21935</name>
</gene>
<reference evidence="1 2" key="1">
    <citation type="submission" date="2023-10" db="EMBL/GenBank/DDBJ databases">
        <title>Development of a sustainable strategy for remediation of hydrocarbon-contaminated territories based on the waste exchange concept.</title>
        <authorList>
            <person name="Krivoruchko A."/>
        </authorList>
    </citation>
    <scope>NUCLEOTIDE SEQUENCE [LARGE SCALE GENOMIC DNA]</scope>
    <source>
        <strain evidence="1 2">IEGM 1266</strain>
    </source>
</reference>
<proteinExistence type="predicted"/>
<keyword evidence="2" id="KW-1185">Reference proteome</keyword>
<comment type="caution">
    <text evidence="1">The sequence shown here is derived from an EMBL/GenBank/DDBJ whole genome shotgun (WGS) entry which is preliminary data.</text>
</comment>
<evidence type="ECO:0000313" key="2">
    <source>
        <dbReference type="Proteomes" id="UP001185779"/>
    </source>
</evidence>
<protein>
    <submittedName>
        <fullName evidence="1">Uncharacterized protein</fullName>
    </submittedName>
</protein>
<evidence type="ECO:0000313" key="1">
    <source>
        <dbReference type="EMBL" id="MDV6309932.1"/>
    </source>
</evidence>
<accession>A0ABU4DL20</accession>
<dbReference type="Proteomes" id="UP001185779">
    <property type="component" value="Unassembled WGS sequence"/>
</dbReference>